<dbReference type="RefSeq" id="WP_054839405.1">
    <property type="nucleotide sequence ID" value="NZ_BBBY01000138.1"/>
</dbReference>
<name>A0A6A9QX64_SULME</name>
<comment type="caution">
    <text evidence="1">The sequence shown here is derived from an EMBL/GenBank/DDBJ whole genome shotgun (WGS) entry which is preliminary data.</text>
</comment>
<dbReference type="EMBL" id="WGGD01000005">
    <property type="protein sequence ID" value="MUN29632.1"/>
    <property type="molecule type" value="Genomic_DNA"/>
</dbReference>
<accession>A0A6A9QX64</accession>
<dbReference type="OrthoDB" id="10147at2157"/>
<sequence>MSKELTPLEKMQLLIPGYRGYKVKDLIRQDDMLVRNYVRQNLENAINKLSDRESLIAQQDPFSSIIKQIEILNSKLRSLIADMATMQSGGTDVYARYKITSEALEQIVQNDSSLIDISNYLSQSALDGDINGINELIEKIRSILITRQRLFFPFLQ</sequence>
<reference evidence="1 2" key="1">
    <citation type="submission" date="2019-10" db="EMBL/GenBank/DDBJ databases">
        <title>Sequencing and Assembly of Multiple Reported Metal-Biooxidizing Members of the Extremely Thermoacidophilic Archaeal Family Sulfolobaceae.</title>
        <authorList>
            <person name="Counts J.A."/>
            <person name="Kelly R.M."/>
        </authorList>
    </citation>
    <scope>NUCLEOTIDE SEQUENCE [LARGE SCALE GENOMIC DNA]</scope>
    <source>
        <strain evidence="1 2">DSM 6482</strain>
    </source>
</reference>
<keyword evidence="2" id="KW-1185">Reference proteome</keyword>
<dbReference type="AlphaFoldDB" id="A0A6A9QX64"/>
<proteinExistence type="predicted"/>
<gene>
    <name evidence="1" type="ORF">GC250_09340</name>
</gene>
<protein>
    <submittedName>
        <fullName evidence="1">Uncharacterized protein</fullName>
    </submittedName>
</protein>
<evidence type="ECO:0000313" key="1">
    <source>
        <dbReference type="EMBL" id="MUN29632.1"/>
    </source>
</evidence>
<organism evidence="1 2">
    <name type="scientific">Sulfuracidifex metallicus DSM 6482 = JCM 9184</name>
    <dbReference type="NCBI Taxonomy" id="523847"/>
    <lineage>
        <taxon>Archaea</taxon>
        <taxon>Thermoproteota</taxon>
        <taxon>Thermoprotei</taxon>
        <taxon>Sulfolobales</taxon>
        <taxon>Sulfolobaceae</taxon>
        <taxon>Sulfuracidifex</taxon>
    </lineage>
</organism>
<dbReference type="Proteomes" id="UP000470772">
    <property type="component" value="Unassembled WGS sequence"/>
</dbReference>
<evidence type="ECO:0000313" key="2">
    <source>
        <dbReference type="Proteomes" id="UP000470772"/>
    </source>
</evidence>